<comment type="caution">
    <text evidence="1">The sequence shown here is derived from an EMBL/GenBank/DDBJ whole genome shotgun (WGS) entry which is preliminary data.</text>
</comment>
<dbReference type="Proteomes" id="UP000660024">
    <property type="component" value="Unassembled WGS sequence"/>
</dbReference>
<dbReference type="Gene3D" id="1.20.1290.30">
    <property type="match status" value="1"/>
</dbReference>
<dbReference type="InterPro" id="IPR037210">
    <property type="entry name" value="YoaC-like_sf"/>
</dbReference>
<evidence type="ECO:0008006" key="3">
    <source>
        <dbReference type="Google" id="ProtNLM"/>
    </source>
</evidence>
<dbReference type="RefSeq" id="WP_200588151.1">
    <property type="nucleotide sequence ID" value="NZ_JAEHFY010000035.1"/>
</dbReference>
<sequence length="252" mass="29071">MSKQRFFIATSGNDDEAYREAMQYACKLADNDPEIKRVVLLVHTKQNRGWFERIFGREIEKQLFKGTTFKNCRPVFKFETKKTYNDSYTPSEIVITCGLDSDEVLPIDDFYSVKAIIAIPWLADGLDKWVHTWNPTEIRGNQQAVAAYPEPTCIVKKAMQDLTDSINMSTGISHPSDEEQAKTYILALHKYEAELDADIVGAYLVRELNWDTDHAKDIEKLINTLNNGKYFQGGRRTGLQNYYKQWKSECED</sequence>
<organism evidence="1 2">
    <name type="scientific">Pedobacter segetis</name>
    <dbReference type="NCBI Taxonomy" id="2793069"/>
    <lineage>
        <taxon>Bacteria</taxon>
        <taxon>Pseudomonadati</taxon>
        <taxon>Bacteroidota</taxon>
        <taxon>Sphingobacteriia</taxon>
        <taxon>Sphingobacteriales</taxon>
        <taxon>Sphingobacteriaceae</taxon>
        <taxon>Pedobacter</taxon>
    </lineage>
</organism>
<proteinExistence type="predicted"/>
<reference evidence="1 2" key="1">
    <citation type="submission" date="2020-12" db="EMBL/GenBank/DDBJ databases">
        <title>Bacterial novel species Pedobacter sp. SD-b isolated from soil.</title>
        <authorList>
            <person name="Jung H.-Y."/>
        </authorList>
    </citation>
    <scope>NUCLEOTIDE SEQUENCE [LARGE SCALE GENOMIC DNA]</scope>
    <source>
        <strain evidence="1 2">SD-b</strain>
    </source>
</reference>
<evidence type="ECO:0000313" key="1">
    <source>
        <dbReference type="EMBL" id="MBK0384482.1"/>
    </source>
</evidence>
<evidence type="ECO:0000313" key="2">
    <source>
        <dbReference type="Proteomes" id="UP000660024"/>
    </source>
</evidence>
<keyword evidence="2" id="KW-1185">Reference proteome</keyword>
<name>A0ABS1BNK1_9SPHI</name>
<dbReference type="EMBL" id="JAEHFY010000035">
    <property type="protein sequence ID" value="MBK0384482.1"/>
    <property type="molecule type" value="Genomic_DNA"/>
</dbReference>
<protein>
    <recommendedName>
        <fullName evidence="3">Universal stress protein family protein</fullName>
    </recommendedName>
</protein>
<gene>
    <name evidence="1" type="ORF">I5M32_16065</name>
</gene>
<accession>A0ABS1BNK1</accession>